<reference evidence="1 2" key="1">
    <citation type="journal article" date="2015" name="Genome Biol. Evol.">
        <title>Comparative Genomics of a Bacterivorous Green Alga Reveals Evolutionary Causalities and Consequences of Phago-Mixotrophic Mode of Nutrition.</title>
        <authorList>
            <person name="Burns J.A."/>
            <person name="Paasch A."/>
            <person name="Narechania A."/>
            <person name="Kim E."/>
        </authorList>
    </citation>
    <scope>NUCLEOTIDE SEQUENCE [LARGE SCALE GENOMIC DNA]</scope>
    <source>
        <strain evidence="1 2">PLY_AMNH</strain>
    </source>
</reference>
<dbReference type="AlphaFoldDB" id="A0AAE0C090"/>
<comment type="caution">
    <text evidence="1">The sequence shown here is derived from an EMBL/GenBank/DDBJ whole genome shotgun (WGS) entry which is preliminary data.</text>
</comment>
<dbReference type="InterPro" id="IPR036514">
    <property type="entry name" value="SGNH_hydro_sf"/>
</dbReference>
<sequence length="287" mass="31450">MRGLSTSTMASTDDYTAVAFIGNSYIYFNELPTQIQGLFDSTQTVIKTAQVTPGGQTLSGHSSDDKVAALLCNSPPWTHVIMQDNSRIPGDEAARVASEAVLHEHFGPALNRVGATVVLYSTWGHRDGCVGMDGTPSRRDIYPSFEVMLEKLTAGYLRYAEILQPFVPDKKVLIAPVGQAFGLVKLDECAAGRDPLNHQSLFYRLYVPDNFHPSRIGTYLAACVFYGVLSGKSPVGLSYIPRGCAHDTRLQKKFGEDWRPEEVSPSTASYLQEVAHRALGTQPWYAA</sequence>
<evidence type="ECO:0008006" key="3">
    <source>
        <dbReference type="Google" id="ProtNLM"/>
    </source>
</evidence>
<gene>
    <name evidence="1" type="ORF">CYMTET_44379</name>
</gene>
<evidence type="ECO:0000313" key="2">
    <source>
        <dbReference type="Proteomes" id="UP001190700"/>
    </source>
</evidence>
<keyword evidence="2" id="KW-1185">Reference proteome</keyword>
<protein>
    <recommendedName>
        <fullName evidence="3">SGNH/GDSL hydrolase family protein</fullName>
    </recommendedName>
</protein>
<evidence type="ECO:0000313" key="1">
    <source>
        <dbReference type="EMBL" id="KAK3246076.1"/>
    </source>
</evidence>
<dbReference type="Proteomes" id="UP001190700">
    <property type="component" value="Unassembled WGS sequence"/>
</dbReference>
<dbReference type="EMBL" id="LGRX02030111">
    <property type="protein sequence ID" value="KAK3246076.1"/>
    <property type="molecule type" value="Genomic_DNA"/>
</dbReference>
<proteinExistence type="predicted"/>
<accession>A0AAE0C090</accession>
<name>A0AAE0C090_9CHLO</name>
<organism evidence="1 2">
    <name type="scientific">Cymbomonas tetramitiformis</name>
    <dbReference type="NCBI Taxonomy" id="36881"/>
    <lineage>
        <taxon>Eukaryota</taxon>
        <taxon>Viridiplantae</taxon>
        <taxon>Chlorophyta</taxon>
        <taxon>Pyramimonadophyceae</taxon>
        <taxon>Pyramimonadales</taxon>
        <taxon>Pyramimonadaceae</taxon>
        <taxon>Cymbomonas</taxon>
    </lineage>
</organism>
<dbReference type="Gene3D" id="3.40.50.1110">
    <property type="entry name" value="SGNH hydrolase"/>
    <property type="match status" value="1"/>
</dbReference>